<dbReference type="RefSeq" id="WP_186558256.1">
    <property type="nucleotide sequence ID" value="NZ_JACNMF010000001.1"/>
</dbReference>
<reference evidence="2" key="1">
    <citation type="submission" date="2020-08" db="EMBL/GenBank/DDBJ databases">
        <title>Hyunsoonleella sp. strain SJ7 genome sequencing and assembly.</title>
        <authorList>
            <person name="Kim I."/>
        </authorList>
    </citation>
    <scope>NUCLEOTIDE SEQUENCE</scope>
    <source>
        <strain evidence="2">SJ7</strain>
    </source>
</reference>
<evidence type="ECO:0000313" key="2">
    <source>
        <dbReference type="EMBL" id="MBC3757259.1"/>
    </source>
</evidence>
<keyword evidence="1" id="KW-1133">Transmembrane helix</keyword>
<feature type="transmembrane region" description="Helical" evidence="1">
    <location>
        <begin position="33"/>
        <end position="57"/>
    </location>
</feature>
<proteinExistence type="predicted"/>
<evidence type="ECO:0000256" key="1">
    <source>
        <dbReference type="SAM" id="Phobius"/>
    </source>
</evidence>
<organism evidence="2 3">
    <name type="scientific">Hyunsoonleella aquatilis</name>
    <dbReference type="NCBI Taxonomy" id="2762758"/>
    <lineage>
        <taxon>Bacteria</taxon>
        <taxon>Pseudomonadati</taxon>
        <taxon>Bacteroidota</taxon>
        <taxon>Flavobacteriia</taxon>
        <taxon>Flavobacteriales</taxon>
        <taxon>Flavobacteriaceae</taxon>
    </lineage>
</organism>
<accession>A0A923HA25</accession>
<dbReference type="AlphaFoldDB" id="A0A923HA25"/>
<dbReference type="EMBL" id="JACNMF010000001">
    <property type="protein sequence ID" value="MBC3757259.1"/>
    <property type="molecule type" value="Genomic_DNA"/>
</dbReference>
<protein>
    <submittedName>
        <fullName evidence="2">Uncharacterized protein</fullName>
    </submittedName>
</protein>
<feature type="transmembrane region" description="Helical" evidence="1">
    <location>
        <begin position="7"/>
        <end position="27"/>
    </location>
</feature>
<sequence length="63" mass="6929">MMTAKQLKICLFITSFIVVAGTILILADLTDLIAIPGYFDVVIYVLLAFISILLVLIKKKSKA</sequence>
<keyword evidence="3" id="KW-1185">Reference proteome</keyword>
<keyword evidence="1" id="KW-0812">Transmembrane</keyword>
<evidence type="ECO:0000313" key="3">
    <source>
        <dbReference type="Proteomes" id="UP000656244"/>
    </source>
</evidence>
<keyword evidence="1" id="KW-0472">Membrane</keyword>
<comment type="caution">
    <text evidence="2">The sequence shown here is derived from an EMBL/GenBank/DDBJ whole genome shotgun (WGS) entry which is preliminary data.</text>
</comment>
<dbReference type="Proteomes" id="UP000656244">
    <property type="component" value="Unassembled WGS sequence"/>
</dbReference>
<gene>
    <name evidence="2" type="ORF">H7U19_02510</name>
</gene>
<name>A0A923HA25_9FLAO</name>